<evidence type="ECO:0000313" key="1">
    <source>
        <dbReference type="EMBL" id="CAF4385252.1"/>
    </source>
</evidence>
<dbReference type="EMBL" id="CAJOBC010089883">
    <property type="protein sequence ID" value="CAF4385252.1"/>
    <property type="molecule type" value="Genomic_DNA"/>
</dbReference>
<reference evidence="1" key="1">
    <citation type="submission" date="2021-02" db="EMBL/GenBank/DDBJ databases">
        <authorList>
            <person name="Nowell W R."/>
        </authorList>
    </citation>
    <scope>NUCLEOTIDE SEQUENCE</scope>
</reference>
<proteinExistence type="predicted"/>
<name>A0A8S2VH42_9BILA</name>
<organism evidence="1 2">
    <name type="scientific">Didymodactylos carnosus</name>
    <dbReference type="NCBI Taxonomy" id="1234261"/>
    <lineage>
        <taxon>Eukaryota</taxon>
        <taxon>Metazoa</taxon>
        <taxon>Spiralia</taxon>
        <taxon>Gnathifera</taxon>
        <taxon>Rotifera</taxon>
        <taxon>Eurotatoria</taxon>
        <taxon>Bdelloidea</taxon>
        <taxon>Philodinida</taxon>
        <taxon>Philodinidae</taxon>
        <taxon>Didymodactylos</taxon>
    </lineage>
</organism>
<protein>
    <submittedName>
        <fullName evidence="1">Uncharacterized protein</fullName>
    </submittedName>
</protein>
<accession>A0A8S2VH42</accession>
<dbReference type="AlphaFoldDB" id="A0A8S2VH42"/>
<evidence type="ECO:0000313" key="2">
    <source>
        <dbReference type="Proteomes" id="UP000681722"/>
    </source>
</evidence>
<sequence>MKVKLPDPVSKPEEHQKFREKLEKYGISSAAYETLYSLYQIPSNTSLSLEAQQFLELNPAYRDDWEKYIDENQDCQLDKQQSSSKQITTTAAAAINKKTTSSLLADVLKVLGTTTPTNQNAVCNLAQSSGIQHNLFPNYLCK</sequence>
<comment type="caution">
    <text evidence="1">The sequence shown here is derived from an EMBL/GenBank/DDBJ whole genome shotgun (WGS) entry which is preliminary data.</text>
</comment>
<gene>
    <name evidence="1" type="ORF">SRO942_LOCUS38575</name>
</gene>
<dbReference type="Proteomes" id="UP000681722">
    <property type="component" value="Unassembled WGS sequence"/>
</dbReference>